<dbReference type="AlphaFoldDB" id="A0A2N3LMV1"/>
<dbReference type="Proteomes" id="UP000233440">
    <property type="component" value="Unassembled WGS sequence"/>
</dbReference>
<reference evidence="4 5" key="1">
    <citation type="submission" date="2017-11" db="EMBL/GenBank/DDBJ databases">
        <title>Bacillus camelliae sp. nov., isolated from pu'er tea.</title>
        <authorList>
            <person name="Niu L."/>
        </authorList>
    </citation>
    <scope>NUCLEOTIDE SEQUENCE [LARGE SCALE GENOMIC DNA]</scope>
    <source>
        <strain evidence="4 5">7578-1</strain>
    </source>
</reference>
<name>A0A2N3LMV1_9BACI</name>
<comment type="caution">
    <text evidence="4">The sequence shown here is derived from an EMBL/GenBank/DDBJ whole genome shotgun (WGS) entry which is preliminary data.</text>
</comment>
<dbReference type="OrthoDB" id="9802232at2"/>
<organism evidence="4 5">
    <name type="scientific">Heyndrickxia camelliae</name>
    <dbReference type="NCBI Taxonomy" id="1707093"/>
    <lineage>
        <taxon>Bacteria</taxon>
        <taxon>Bacillati</taxon>
        <taxon>Bacillota</taxon>
        <taxon>Bacilli</taxon>
        <taxon>Bacillales</taxon>
        <taxon>Bacillaceae</taxon>
        <taxon>Heyndrickxia</taxon>
    </lineage>
</organism>
<dbReference type="EMBL" id="PIQO01000003">
    <property type="protein sequence ID" value="PKR85905.1"/>
    <property type="molecule type" value="Genomic_DNA"/>
</dbReference>
<dbReference type="PANTHER" id="PTHR21164:SF0">
    <property type="entry name" value="CHORISMATE MUTASE AROH"/>
    <property type="match status" value="1"/>
</dbReference>
<dbReference type="GO" id="GO:0009073">
    <property type="term" value="P:aromatic amino acid family biosynthetic process"/>
    <property type="evidence" value="ECO:0007669"/>
    <property type="project" value="UniProtKB-UniRule"/>
</dbReference>
<evidence type="ECO:0000313" key="5">
    <source>
        <dbReference type="Proteomes" id="UP000233440"/>
    </source>
</evidence>
<dbReference type="GO" id="GO:0004106">
    <property type="term" value="F:chorismate mutase activity"/>
    <property type="evidence" value="ECO:0007669"/>
    <property type="project" value="UniProtKB-UniRule"/>
</dbReference>
<protein>
    <recommendedName>
        <fullName evidence="1 3">chorismate mutase</fullName>
        <ecNumber evidence="1 3">5.4.99.5</ecNumber>
    </recommendedName>
</protein>
<evidence type="ECO:0000313" key="4">
    <source>
        <dbReference type="EMBL" id="PKR85905.1"/>
    </source>
</evidence>
<dbReference type="Pfam" id="PF07736">
    <property type="entry name" value="CM_1"/>
    <property type="match status" value="1"/>
</dbReference>
<evidence type="ECO:0000256" key="3">
    <source>
        <dbReference type="PROSITE-ProRule" id="PRU00514"/>
    </source>
</evidence>
<dbReference type="Gene3D" id="3.30.1330.40">
    <property type="entry name" value="RutC-like"/>
    <property type="match status" value="1"/>
</dbReference>
<feature type="binding site" evidence="2">
    <location>
        <position position="89"/>
    </location>
    <ligand>
        <name>prephenate</name>
        <dbReference type="ChEBI" id="CHEBI:29934"/>
    </ligand>
</feature>
<dbReference type="EC" id="5.4.99.5" evidence="1 3"/>
<dbReference type="RefSeq" id="WP_101353276.1">
    <property type="nucleotide sequence ID" value="NZ_PIQO01000003.1"/>
</dbReference>
<dbReference type="InterPro" id="IPR008243">
    <property type="entry name" value="Chorismate_mutase_AroH"/>
</dbReference>
<keyword evidence="2 3" id="KW-0057">Aromatic amino acid biosynthesis</keyword>
<dbReference type="PANTHER" id="PTHR21164">
    <property type="entry name" value="CHORISMATE MUTASE"/>
    <property type="match status" value="1"/>
</dbReference>
<dbReference type="InterPro" id="IPR035959">
    <property type="entry name" value="RutC-like_sf"/>
</dbReference>
<dbReference type="PIRSF" id="PIRSF005965">
    <property type="entry name" value="Chor_mut_AroH"/>
    <property type="match status" value="1"/>
</dbReference>
<keyword evidence="3" id="KW-0413">Isomerase</keyword>
<dbReference type="CDD" id="cd02185">
    <property type="entry name" value="AroH"/>
    <property type="match status" value="1"/>
</dbReference>
<sequence>MIRGIRGATTVFHNQEDLVIDAADELLRKMIEANEVEAADVASVFISVTSDINAAFPSKALRRFPDWKFVPIMCMQEIPVINSLPFCIRVMLHVNTNKPQDEINHIYLNNAVVLRPDLAVTREDNEDEMEKSNS</sequence>
<accession>A0A2N3LMV1</accession>
<dbReference type="PROSITE" id="PS51167">
    <property type="entry name" value="CHORISMATE_MUT_1"/>
    <property type="match status" value="1"/>
</dbReference>
<keyword evidence="2 3" id="KW-0028">Amino-acid biosynthesis</keyword>
<evidence type="ECO:0000256" key="1">
    <source>
        <dbReference type="NCBIfam" id="TIGR01796"/>
    </source>
</evidence>
<keyword evidence="5" id="KW-1185">Reference proteome</keyword>
<gene>
    <name evidence="4" type="primary">aroH</name>
    <name evidence="4" type="ORF">CWO92_05905</name>
</gene>
<feature type="binding site" evidence="2">
    <location>
        <position position="107"/>
    </location>
    <ligand>
        <name>prephenate</name>
        <dbReference type="ChEBI" id="CHEBI:29934"/>
    </ligand>
</feature>
<dbReference type="UniPathway" id="UPA00120">
    <property type="reaction ID" value="UER00203"/>
</dbReference>
<comment type="catalytic activity">
    <reaction evidence="3">
        <text>chorismate = prephenate</text>
        <dbReference type="Rhea" id="RHEA:13897"/>
        <dbReference type="ChEBI" id="CHEBI:29748"/>
        <dbReference type="ChEBI" id="CHEBI:29934"/>
        <dbReference type="EC" id="5.4.99.5"/>
    </reaction>
</comment>
<dbReference type="GO" id="GO:0008652">
    <property type="term" value="P:amino acid biosynthetic process"/>
    <property type="evidence" value="ECO:0007669"/>
    <property type="project" value="UniProtKB-UniRule"/>
</dbReference>
<evidence type="ECO:0000256" key="2">
    <source>
        <dbReference type="PIRSR" id="PIRSR005965-1"/>
    </source>
</evidence>
<dbReference type="NCBIfam" id="TIGR01796">
    <property type="entry name" value="CM_mono_aroH"/>
    <property type="match status" value="1"/>
</dbReference>
<dbReference type="GO" id="GO:0046417">
    <property type="term" value="P:chorismate metabolic process"/>
    <property type="evidence" value="ECO:0007669"/>
    <property type="project" value="TreeGrafter"/>
</dbReference>
<feature type="binding site" evidence="2">
    <location>
        <position position="6"/>
    </location>
    <ligand>
        <name>prephenate</name>
        <dbReference type="ChEBI" id="CHEBI:29934"/>
    </ligand>
</feature>
<dbReference type="SUPFAM" id="SSF55298">
    <property type="entry name" value="YjgF-like"/>
    <property type="match status" value="1"/>
</dbReference>
<proteinExistence type="predicted"/>